<evidence type="ECO:0000313" key="3">
    <source>
        <dbReference type="Proteomes" id="UP000501325"/>
    </source>
</evidence>
<dbReference type="SUPFAM" id="SSF159238">
    <property type="entry name" value="SO1590-like"/>
    <property type="match status" value="1"/>
</dbReference>
<dbReference type="EMBL" id="CP048751">
    <property type="protein sequence ID" value="QIH74101.1"/>
    <property type="molecule type" value="Genomic_DNA"/>
</dbReference>
<dbReference type="KEGG" id="bmed:GYM46_14770"/>
<dbReference type="Gene3D" id="2.40.350.10">
    <property type="entry name" value="SO1590-like"/>
    <property type="match status" value="1"/>
</dbReference>
<sequence length="133" mass="13685">MSHAAGTFEVKITPVAPEPDAPADAPADVHGRMKLAKTFHGDLEGTGVGEMLGVMAGQSGAYVALERVTGVLNGRQGGFSMVHRGVMNAGSQELLITIVPGSGSGDLAGVSGVFHLTIADGEHRYVLDYSLPE</sequence>
<name>A0AB37E9Y8_9CAUL</name>
<dbReference type="Proteomes" id="UP000501325">
    <property type="component" value="Chromosome"/>
</dbReference>
<proteinExistence type="predicted"/>
<dbReference type="RefSeq" id="WP_008264245.1">
    <property type="nucleotide sequence ID" value="NZ_CP048751.1"/>
</dbReference>
<protein>
    <submittedName>
        <fullName evidence="2">DUF3224 domain-containing protein</fullName>
    </submittedName>
</protein>
<gene>
    <name evidence="2" type="ORF">GYM46_14770</name>
</gene>
<dbReference type="InterPro" id="IPR023159">
    <property type="entry name" value="SO1590-like_sf"/>
</dbReference>
<dbReference type="AlphaFoldDB" id="A0AB37E9Y8"/>
<organism evidence="2 3">
    <name type="scientific">Brevundimonas mediterranea</name>
    <dbReference type="NCBI Taxonomy" id="74329"/>
    <lineage>
        <taxon>Bacteria</taxon>
        <taxon>Pseudomonadati</taxon>
        <taxon>Pseudomonadota</taxon>
        <taxon>Alphaproteobacteria</taxon>
        <taxon>Caulobacterales</taxon>
        <taxon>Caulobacteraceae</taxon>
        <taxon>Brevundimonas</taxon>
    </lineage>
</organism>
<evidence type="ECO:0000256" key="1">
    <source>
        <dbReference type="SAM" id="MobiDB-lite"/>
    </source>
</evidence>
<reference evidence="2 3" key="1">
    <citation type="submission" date="2020-01" db="EMBL/GenBank/DDBJ databases">
        <authorList>
            <person name="Wang S."/>
        </authorList>
    </citation>
    <scope>NUCLEOTIDE SEQUENCE [LARGE SCALE GENOMIC DNA]</scope>
    <source>
        <strain evidence="2 3">D151-2-6</strain>
    </source>
</reference>
<evidence type="ECO:0000313" key="2">
    <source>
        <dbReference type="EMBL" id="QIH74101.1"/>
    </source>
</evidence>
<accession>A0AB37E9Y8</accession>
<dbReference type="InterPro" id="IPR021607">
    <property type="entry name" value="DUF3224"/>
</dbReference>
<dbReference type="Pfam" id="PF11528">
    <property type="entry name" value="DUF3224"/>
    <property type="match status" value="1"/>
</dbReference>
<feature type="region of interest" description="Disordered" evidence="1">
    <location>
        <begin position="1"/>
        <end position="27"/>
    </location>
</feature>